<name>A0A5M9JNY1_MONFR</name>
<protein>
    <recommendedName>
        <fullName evidence="4">Amidoligase enzyme</fullName>
    </recommendedName>
</protein>
<dbReference type="InterPro" id="IPR022025">
    <property type="entry name" value="Amidoligase_2"/>
</dbReference>
<evidence type="ECO:0000313" key="2">
    <source>
        <dbReference type="EMBL" id="KAA8570971.1"/>
    </source>
</evidence>
<evidence type="ECO:0000313" key="3">
    <source>
        <dbReference type="Proteomes" id="UP000322873"/>
    </source>
</evidence>
<organism evidence="2 3">
    <name type="scientific">Monilinia fructicola</name>
    <name type="common">Brown rot fungus</name>
    <name type="synonym">Ciboria fructicola</name>
    <dbReference type="NCBI Taxonomy" id="38448"/>
    <lineage>
        <taxon>Eukaryota</taxon>
        <taxon>Fungi</taxon>
        <taxon>Dikarya</taxon>
        <taxon>Ascomycota</taxon>
        <taxon>Pezizomycotina</taxon>
        <taxon>Leotiomycetes</taxon>
        <taxon>Helotiales</taxon>
        <taxon>Sclerotiniaceae</taxon>
        <taxon>Monilinia</taxon>
    </lineage>
</organism>
<dbReference type="Proteomes" id="UP000322873">
    <property type="component" value="Unassembled WGS sequence"/>
</dbReference>
<proteinExistence type="predicted"/>
<feature type="compositionally biased region" description="Low complexity" evidence="1">
    <location>
        <begin position="362"/>
        <end position="375"/>
    </location>
</feature>
<dbReference type="EMBL" id="VICG01000006">
    <property type="protein sequence ID" value="KAA8570971.1"/>
    <property type="molecule type" value="Genomic_DNA"/>
</dbReference>
<dbReference type="PANTHER" id="PTHR36847:SF1">
    <property type="entry name" value="AMIDOLIGASE ENZYME"/>
    <property type="match status" value="1"/>
</dbReference>
<dbReference type="Pfam" id="PF12224">
    <property type="entry name" value="Amidoligase_2"/>
    <property type="match status" value="1"/>
</dbReference>
<keyword evidence="3" id="KW-1185">Reference proteome</keyword>
<dbReference type="PANTHER" id="PTHR36847">
    <property type="entry name" value="AMIDOLIGASE ENZYME"/>
    <property type="match status" value="1"/>
</dbReference>
<reference evidence="2 3" key="1">
    <citation type="submission" date="2019-06" db="EMBL/GenBank/DDBJ databases">
        <title>Genome Sequence of the Brown Rot Fungal Pathogen Monilinia fructicola.</title>
        <authorList>
            <person name="De Miccolis Angelini R.M."/>
            <person name="Landi L."/>
            <person name="Abate D."/>
            <person name="Pollastro S."/>
            <person name="Romanazzi G."/>
            <person name="Faretra F."/>
        </authorList>
    </citation>
    <scope>NUCLEOTIDE SEQUENCE [LARGE SCALE GENOMIC DNA]</scope>
    <source>
        <strain evidence="2 3">Mfrc123</strain>
    </source>
</reference>
<evidence type="ECO:0008006" key="4">
    <source>
        <dbReference type="Google" id="ProtNLM"/>
    </source>
</evidence>
<gene>
    <name evidence="2" type="ORF">EYC84_000346</name>
</gene>
<feature type="compositionally biased region" description="Acidic residues" evidence="1">
    <location>
        <begin position="346"/>
        <end position="359"/>
    </location>
</feature>
<accession>A0A5M9JNY1</accession>
<dbReference type="AlphaFoldDB" id="A0A5M9JNY1"/>
<comment type="caution">
    <text evidence="2">The sequence shown here is derived from an EMBL/GenBank/DDBJ whole genome shotgun (WGS) entry which is preliminary data.</text>
</comment>
<evidence type="ECO:0000256" key="1">
    <source>
        <dbReference type="SAM" id="MobiDB-lite"/>
    </source>
</evidence>
<feature type="region of interest" description="Disordered" evidence="1">
    <location>
        <begin position="346"/>
        <end position="386"/>
    </location>
</feature>
<dbReference type="VEuPathDB" id="FungiDB:MFRU_011g00030"/>
<feature type="compositionally biased region" description="Acidic residues" evidence="1">
    <location>
        <begin position="376"/>
        <end position="386"/>
    </location>
</feature>
<sequence>MSIQPAPLALTSRDFTFGVEFEFGIRFEKRPFKRESQIWELVRDNLIAETGLLVRTELEMEMMDHRDEPSTTDFKATAAGKIVESESFTTWAIVTDSSVCFDEEKRKEKDHNVYYCGIEMRTPVLKFGPDALKEINTVLTALRKQFNVLVNRSCGLHVHVGREREGISHVPLQQLMSTIWVFESQISELLHKSRHFYYKHCALLHMRSNIGIRKVQGNILDIMLGTSNVNDVIDIFGGYENGVGVAYNILDLRQPFLNPVKRTIEFRQHEGCLDPETVLNWASFLVELVAWAHRIERQDFKIFLSTYINQKEGYSVSELFKELGLPESVLAFWRYKVAKLREAEEKEENEVEAYEDDLIPPDVSLSGDSSGSEYSGDIEFEPSPEI</sequence>